<sequence>METSTSPPRNSISSWWSNFKQRHSSNESLSIYTSNETPSKQGGTTNTSPKRPQMRPKSRSSNYIPYRLSLHRNSKELDLSDEAKLKQHRNSFLNSRQQDFFEDSQVFAVPLKQSLEIASAKINCGSSDYGLIPVVIAQCGIYIKKNGLDVEGIFRVAGSSRRVKELQFVFSTAPLYGRKIDWESYGTTVHDAASLMRRYLNFLPEPLVSLALYEQFRDPIRSRPRILNYLKNKSEKKDKEKSPEQEGEKDQQDREQTGVQAQSEQESKQQAKDIDEQNEEYKAKEAKKAANEKKLKKSILAALKEYALLFNYLPKESRHLILYILDLLSLCTQHRDKNLMTAKNLAAVFQPSILTHPDHDMSPEEYALSHAVLEIWIEFSYILIARLNDSPQEIIRLTDTKGTKRDTIPSVTTSTDSTFLAPPPGQHRRQHSRSLSSVVPVNDRIYQNKQKPQLLDDQLQETTPEPQNDKESDDV</sequence>
<dbReference type="AlphaFoldDB" id="C4QZP8"/>
<dbReference type="GO" id="GO:0007165">
    <property type="term" value="P:signal transduction"/>
    <property type="evidence" value="ECO:0007669"/>
    <property type="project" value="InterPro"/>
</dbReference>
<keyword evidence="1" id="KW-0343">GTPase activation</keyword>
<feature type="compositionally biased region" description="Basic and acidic residues" evidence="2">
    <location>
        <begin position="265"/>
        <end position="288"/>
    </location>
</feature>
<dbReference type="SUPFAM" id="SSF48350">
    <property type="entry name" value="GTPase activation domain, GAP"/>
    <property type="match status" value="1"/>
</dbReference>
<dbReference type="OrthoDB" id="3196451at2759"/>
<dbReference type="InterPro" id="IPR008936">
    <property type="entry name" value="Rho_GTPase_activation_prot"/>
</dbReference>
<dbReference type="OMA" id="HCAIEEY"/>
<evidence type="ECO:0000256" key="1">
    <source>
        <dbReference type="ARBA" id="ARBA00022468"/>
    </source>
</evidence>
<protein>
    <submittedName>
        <fullName evidence="4">GTPase activating protein (GAP) for Rho1p, involved in signaling to the actin cytoskeleton, null mut</fullName>
    </submittedName>
</protein>
<feature type="domain" description="Rho-GAP" evidence="3">
    <location>
        <begin position="109"/>
        <end position="384"/>
    </location>
</feature>
<evidence type="ECO:0000313" key="5">
    <source>
        <dbReference type="Proteomes" id="UP000000314"/>
    </source>
</evidence>
<dbReference type="GeneID" id="8198514"/>
<dbReference type="InterPro" id="IPR051025">
    <property type="entry name" value="RhoGAP"/>
</dbReference>
<name>C4QZP8_KOMPG</name>
<dbReference type="EMBL" id="FN392320">
    <property type="protein sequence ID" value="CAY68722.1"/>
    <property type="molecule type" value="Genomic_DNA"/>
</dbReference>
<gene>
    <name evidence="4" type="ordered locus">PAS_chr2-1_0118</name>
</gene>
<dbReference type="eggNOG" id="KOG2710">
    <property type="taxonomic scope" value="Eukaryota"/>
</dbReference>
<dbReference type="PANTHER" id="PTHR15228">
    <property type="entry name" value="SPERMATHECAL PHYSIOLOGY VARIANT"/>
    <property type="match status" value="1"/>
</dbReference>
<feature type="compositionally biased region" description="Polar residues" evidence="2">
    <location>
        <begin position="27"/>
        <end position="50"/>
    </location>
</feature>
<evidence type="ECO:0000313" key="4">
    <source>
        <dbReference type="EMBL" id="CAY68722.1"/>
    </source>
</evidence>
<feature type="region of interest" description="Disordered" evidence="2">
    <location>
        <begin position="231"/>
        <end position="288"/>
    </location>
</feature>
<dbReference type="Gene3D" id="1.10.555.10">
    <property type="entry name" value="Rho GTPase activation protein"/>
    <property type="match status" value="1"/>
</dbReference>
<feature type="region of interest" description="Disordered" evidence="2">
    <location>
        <begin position="405"/>
        <end position="475"/>
    </location>
</feature>
<dbReference type="KEGG" id="ppa:PAS_chr2-1_0118"/>
<feature type="compositionally biased region" description="Polar residues" evidence="2">
    <location>
        <begin position="409"/>
        <end position="418"/>
    </location>
</feature>
<organism evidence="4 5">
    <name type="scientific">Komagataella phaffii (strain GS115 / ATCC 20864)</name>
    <name type="common">Yeast</name>
    <name type="synonym">Pichia pastoris</name>
    <dbReference type="NCBI Taxonomy" id="644223"/>
    <lineage>
        <taxon>Eukaryota</taxon>
        <taxon>Fungi</taxon>
        <taxon>Dikarya</taxon>
        <taxon>Ascomycota</taxon>
        <taxon>Saccharomycotina</taxon>
        <taxon>Pichiomycetes</taxon>
        <taxon>Pichiales</taxon>
        <taxon>Pichiaceae</taxon>
        <taxon>Komagataella</taxon>
    </lineage>
</organism>
<proteinExistence type="predicted"/>
<dbReference type="Pfam" id="PF00620">
    <property type="entry name" value="RhoGAP"/>
    <property type="match status" value="2"/>
</dbReference>
<dbReference type="InParanoid" id="C4QZP8"/>
<dbReference type="GO" id="GO:0060237">
    <property type="term" value="P:regulation of fungal-type cell wall organization"/>
    <property type="evidence" value="ECO:0007669"/>
    <property type="project" value="TreeGrafter"/>
</dbReference>
<dbReference type="PROSITE" id="PS50238">
    <property type="entry name" value="RHOGAP"/>
    <property type="match status" value="1"/>
</dbReference>
<dbReference type="Proteomes" id="UP000000314">
    <property type="component" value="Chromosome 2"/>
</dbReference>
<dbReference type="PANTHER" id="PTHR15228:SF25">
    <property type="entry name" value="F-BAR DOMAIN-CONTAINING PROTEIN"/>
    <property type="match status" value="1"/>
</dbReference>
<dbReference type="RefSeq" id="XP_002491002.1">
    <property type="nucleotide sequence ID" value="XM_002490957.1"/>
</dbReference>
<accession>C4QZP8</accession>
<evidence type="ECO:0000259" key="3">
    <source>
        <dbReference type="PROSITE" id="PS50238"/>
    </source>
</evidence>
<reference evidence="4 5" key="1">
    <citation type="journal article" date="2009" name="Nat. Biotechnol.">
        <title>Genome sequence of the recombinant protein production host Pichia pastoris.</title>
        <authorList>
            <person name="De Schutter K."/>
            <person name="Lin Y.C."/>
            <person name="Tiels P."/>
            <person name="Van Hecke A."/>
            <person name="Glinka S."/>
            <person name="Weber-Lehmann J."/>
            <person name="Rouze P."/>
            <person name="Van de Peer Y."/>
            <person name="Callewaert N."/>
        </authorList>
    </citation>
    <scope>NUCLEOTIDE SEQUENCE [LARGE SCALE GENOMIC DNA]</scope>
    <source>
        <strain evidence="5">GS115 / ATCC 20864</strain>
    </source>
</reference>
<dbReference type="InterPro" id="IPR000198">
    <property type="entry name" value="RhoGAP_dom"/>
</dbReference>
<dbReference type="SMART" id="SM00324">
    <property type="entry name" value="RhoGAP"/>
    <property type="match status" value="1"/>
</dbReference>
<feature type="region of interest" description="Disordered" evidence="2">
    <location>
        <begin position="27"/>
        <end position="64"/>
    </location>
</feature>
<evidence type="ECO:0000256" key="2">
    <source>
        <dbReference type="SAM" id="MobiDB-lite"/>
    </source>
</evidence>
<dbReference type="FunCoup" id="C4QZP8">
    <property type="interactions" value="108"/>
</dbReference>
<dbReference type="GO" id="GO:0005938">
    <property type="term" value="C:cell cortex"/>
    <property type="evidence" value="ECO:0007669"/>
    <property type="project" value="TreeGrafter"/>
</dbReference>
<dbReference type="HOGENOM" id="CLU_016108_1_0_1"/>
<feature type="compositionally biased region" description="Basic and acidic residues" evidence="2">
    <location>
        <begin position="232"/>
        <end position="256"/>
    </location>
</feature>
<keyword evidence="5" id="KW-1185">Reference proteome</keyword>
<dbReference type="GO" id="GO:0005096">
    <property type="term" value="F:GTPase activator activity"/>
    <property type="evidence" value="ECO:0007669"/>
    <property type="project" value="UniProtKB-KW"/>
</dbReference>
<dbReference type="STRING" id="644223.C4QZP8"/>